<dbReference type="PANTHER" id="PTHR38340">
    <property type="entry name" value="S-LAYER PROTEIN"/>
    <property type="match status" value="1"/>
</dbReference>
<evidence type="ECO:0000256" key="7">
    <source>
        <dbReference type="ARBA" id="ARBA00022737"/>
    </source>
</evidence>
<dbReference type="Pfam" id="PF08548">
    <property type="entry name" value="Peptidase_M10_C"/>
    <property type="match status" value="2"/>
</dbReference>
<keyword evidence="8" id="KW-0378">Hydrolase</keyword>
<dbReference type="GO" id="GO:0006508">
    <property type="term" value="P:proteolysis"/>
    <property type="evidence" value="ECO:0007669"/>
    <property type="project" value="UniProtKB-KW"/>
</dbReference>
<name>A0A5N7MRJ8_9HYPH</name>
<dbReference type="Gene3D" id="2.150.10.10">
    <property type="entry name" value="Serralysin-like metalloprotease, C-terminal"/>
    <property type="match status" value="2"/>
</dbReference>
<dbReference type="InterPro" id="IPR006026">
    <property type="entry name" value="Peptidase_Metallo"/>
</dbReference>
<dbReference type="Pfam" id="PF00413">
    <property type="entry name" value="Peptidase_M10"/>
    <property type="match status" value="1"/>
</dbReference>
<dbReference type="RefSeq" id="WP_152712794.1">
    <property type="nucleotide sequence ID" value="NZ_VOSJ01000128.1"/>
</dbReference>
<proteinExistence type="inferred from homology"/>
<evidence type="ECO:0000256" key="4">
    <source>
        <dbReference type="ARBA" id="ARBA00022525"/>
    </source>
</evidence>
<dbReference type="Gene3D" id="3.40.390.10">
    <property type="entry name" value="Collagenase (Catalytic Domain)"/>
    <property type="match status" value="1"/>
</dbReference>
<dbReference type="OrthoDB" id="223957at2"/>
<dbReference type="AlphaFoldDB" id="A0A5N7MRJ8"/>
<dbReference type="PANTHER" id="PTHR38340:SF1">
    <property type="entry name" value="S-LAYER PROTEIN"/>
    <property type="match status" value="1"/>
</dbReference>
<evidence type="ECO:0000256" key="1">
    <source>
        <dbReference type="ARBA" id="ARBA00001913"/>
    </source>
</evidence>
<evidence type="ECO:0000256" key="9">
    <source>
        <dbReference type="ARBA" id="ARBA00022833"/>
    </source>
</evidence>
<dbReference type="SUPFAM" id="SSF55486">
    <property type="entry name" value="Metalloproteases ('zincins'), catalytic domain"/>
    <property type="match status" value="1"/>
</dbReference>
<dbReference type="PRINTS" id="PR00313">
    <property type="entry name" value="CABNDNGRPT"/>
</dbReference>
<evidence type="ECO:0000256" key="2">
    <source>
        <dbReference type="ARBA" id="ARBA00004613"/>
    </source>
</evidence>
<feature type="domain" description="Peptidase metallopeptidase" evidence="10">
    <location>
        <begin position="20"/>
        <end position="208"/>
    </location>
</feature>
<reference evidence="11 12" key="1">
    <citation type="journal article" date="2019" name="Syst. Appl. Microbiol.">
        <title>Microvirga tunisiensis sp. nov., a root nodule symbiotic bacterium isolated from Lupinus micranthus and L. luteus grown in Northern Tunisia.</title>
        <authorList>
            <person name="Msaddak A."/>
            <person name="Rejili M."/>
            <person name="Duran D."/>
            <person name="Mars M."/>
            <person name="Palacios J.M."/>
            <person name="Ruiz-Argueso T."/>
            <person name="Rey L."/>
            <person name="Imperial J."/>
        </authorList>
    </citation>
    <scope>NUCLEOTIDE SEQUENCE [LARGE SCALE GENOMIC DNA]</scope>
    <source>
        <strain evidence="11 12">Lmie10</strain>
    </source>
</reference>
<dbReference type="GO" id="GO:0008270">
    <property type="term" value="F:zinc ion binding"/>
    <property type="evidence" value="ECO:0007669"/>
    <property type="project" value="InterPro"/>
</dbReference>
<evidence type="ECO:0000256" key="6">
    <source>
        <dbReference type="ARBA" id="ARBA00022723"/>
    </source>
</evidence>
<accession>A0A5N7MRJ8</accession>
<keyword evidence="6" id="KW-0479">Metal-binding</keyword>
<evidence type="ECO:0000259" key="10">
    <source>
        <dbReference type="SMART" id="SM00235"/>
    </source>
</evidence>
<dbReference type="InterPro" id="IPR013858">
    <property type="entry name" value="Peptidase_M10B_C"/>
</dbReference>
<dbReference type="EMBL" id="VOSK01000055">
    <property type="protein sequence ID" value="MPR26626.1"/>
    <property type="molecule type" value="Genomic_DNA"/>
</dbReference>
<sequence>MPAVETYNLTGNAYIDAVLGSTKWVPSNLTYSFPATPTSYGSSYGDGEAAKGFGAFNGAQQSITRSALNLYSAVSNLTFQEWGGASGPSADLRFAQSNLPSTAWAYFPTTDATGGDVWVNNSSQTYASPAMGNYAYLTLIHEIGHALGLEHAHEGNMPLDRDSMEYTVMSYRSYAGASTSTGYTNETWGYAQSLMMYDIAAIQHIYGANYATNDGNTTYTWSSTTGEMFVNGVGQGAPGGNQILLTVWDGGGSDTYSFTNYTTELSIDLQPGAWTTTSQEQRAKLHWDGSKLAAGNIANALLYQGNTLSLIENASGGSASDVIKGNVASNTLRGNGGDDKLYGLSDNDVLIGGSGKDVLNGGTGTDIASYITAKTAVTADLQSSSSNRGEALGDTYSSIESLVGGAYGDTLRGNGASNTIKGEGGKDTLYGRNGNDLLEGGSGGDKLFGQSGKDILLGGSGADAFVFQALSDSRRSAVDTIKDFYRGSDRIDLRSIDANTNVASDQAFTFIGKTAFHGKAGELRFADGIVSGDVNGDRAADFKIHVAGLFTLSKGDFYL</sequence>
<evidence type="ECO:0000256" key="5">
    <source>
        <dbReference type="ARBA" id="ARBA00022670"/>
    </source>
</evidence>
<keyword evidence="12" id="KW-1185">Reference proteome</keyword>
<dbReference type="Proteomes" id="UP000403266">
    <property type="component" value="Unassembled WGS sequence"/>
</dbReference>
<dbReference type="PROSITE" id="PS00330">
    <property type="entry name" value="HEMOLYSIN_CALCIUM"/>
    <property type="match status" value="3"/>
</dbReference>
<dbReference type="GO" id="GO:0005509">
    <property type="term" value="F:calcium ion binding"/>
    <property type="evidence" value="ECO:0007669"/>
    <property type="project" value="InterPro"/>
</dbReference>
<evidence type="ECO:0000313" key="11">
    <source>
        <dbReference type="EMBL" id="MPR26626.1"/>
    </source>
</evidence>
<dbReference type="Pfam" id="PF00353">
    <property type="entry name" value="HemolysinCabind"/>
    <property type="match status" value="2"/>
</dbReference>
<keyword evidence="4" id="KW-0964">Secreted</keyword>
<comment type="caution">
    <text evidence="11">The sequence shown here is derived from an EMBL/GenBank/DDBJ whole genome shotgun (WGS) entry which is preliminary data.</text>
</comment>
<dbReference type="InterPro" id="IPR018511">
    <property type="entry name" value="Hemolysin-typ_Ca-bd_CS"/>
</dbReference>
<dbReference type="GO" id="GO:0031012">
    <property type="term" value="C:extracellular matrix"/>
    <property type="evidence" value="ECO:0007669"/>
    <property type="project" value="InterPro"/>
</dbReference>
<dbReference type="SUPFAM" id="SSF51120">
    <property type="entry name" value="beta-Roll"/>
    <property type="match status" value="2"/>
</dbReference>
<dbReference type="CDD" id="cd04277">
    <property type="entry name" value="ZnMc_serralysin_like"/>
    <property type="match status" value="1"/>
</dbReference>
<comment type="subcellular location">
    <subcellularLocation>
        <location evidence="2">Secreted</location>
    </subcellularLocation>
</comment>
<keyword evidence="5" id="KW-0645">Protease</keyword>
<comment type="similarity">
    <text evidence="3">Belongs to the peptidase M10B family.</text>
</comment>
<dbReference type="SMART" id="SM00235">
    <property type="entry name" value="ZnMc"/>
    <property type="match status" value="1"/>
</dbReference>
<evidence type="ECO:0000313" key="12">
    <source>
        <dbReference type="Proteomes" id="UP000403266"/>
    </source>
</evidence>
<dbReference type="InterPro" id="IPR034033">
    <property type="entry name" value="Serralysin-like"/>
</dbReference>
<comment type="cofactor">
    <cofactor evidence="1">
        <name>Ca(2+)</name>
        <dbReference type="ChEBI" id="CHEBI:29108"/>
    </cofactor>
</comment>
<dbReference type="InterPro" id="IPR001343">
    <property type="entry name" value="Hemolysn_Ca-bd"/>
</dbReference>
<dbReference type="InterPro" id="IPR024079">
    <property type="entry name" value="MetalloPept_cat_dom_sf"/>
</dbReference>
<keyword evidence="7" id="KW-0677">Repeat</keyword>
<evidence type="ECO:0000256" key="8">
    <source>
        <dbReference type="ARBA" id="ARBA00022801"/>
    </source>
</evidence>
<dbReference type="InterPro" id="IPR050557">
    <property type="entry name" value="RTX_toxin/Mannuronan_C5-epim"/>
</dbReference>
<protein>
    <submittedName>
        <fullName evidence="11">Matrixin</fullName>
    </submittedName>
</protein>
<dbReference type="GO" id="GO:0005615">
    <property type="term" value="C:extracellular space"/>
    <property type="evidence" value="ECO:0007669"/>
    <property type="project" value="InterPro"/>
</dbReference>
<keyword evidence="9" id="KW-0862">Zinc</keyword>
<dbReference type="InterPro" id="IPR011049">
    <property type="entry name" value="Serralysin-like_metalloprot_C"/>
</dbReference>
<evidence type="ECO:0000256" key="3">
    <source>
        <dbReference type="ARBA" id="ARBA00009490"/>
    </source>
</evidence>
<gene>
    <name evidence="11" type="ORF">FS320_15715</name>
</gene>
<organism evidence="11 12">
    <name type="scientific">Microvirga tunisiensis</name>
    <dbReference type="NCBI Taxonomy" id="2108360"/>
    <lineage>
        <taxon>Bacteria</taxon>
        <taxon>Pseudomonadati</taxon>
        <taxon>Pseudomonadota</taxon>
        <taxon>Alphaproteobacteria</taxon>
        <taxon>Hyphomicrobiales</taxon>
        <taxon>Methylobacteriaceae</taxon>
        <taxon>Microvirga</taxon>
    </lineage>
</organism>
<dbReference type="GO" id="GO:0004222">
    <property type="term" value="F:metalloendopeptidase activity"/>
    <property type="evidence" value="ECO:0007669"/>
    <property type="project" value="InterPro"/>
</dbReference>
<dbReference type="InterPro" id="IPR001818">
    <property type="entry name" value="Pept_M10_metallopeptidase"/>
</dbReference>